<proteinExistence type="predicted"/>
<dbReference type="KEGG" id="amd:AMED_5807"/>
<evidence type="ECO:0000313" key="3">
    <source>
        <dbReference type="Proteomes" id="UP000000328"/>
    </source>
</evidence>
<dbReference type="SUPFAM" id="SSF63829">
    <property type="entry name" value="Calcium-dependent phosphotriesterase"/>
    <property type="match status" value="1"/>
</dbReference>
<dbReference type="GO" id="GO:0009307">
    <property type="term" value="P:DNA restriction-modification system"/>
    <property type="evidence" value="ECO:0007669"/>
    <property type="project" value="InterPro"/>
</dbReference>
<organism evidence="2 3">
    <name type="scientific">Amycolatopsis mediterranei (strain U-32)</name>
    <dbReference type="NCBI Taxonomy" id="749927"/>
    <lineage>
        <taxon>Bacteria</taxon>
        <taxon>Bacillati</taxon>
        <taxon>Actinomycetota</taxon>
        <taxon>Actinomycetes</taxon>
        <taxon>Pseudonocardiales</taxon>
        <taxon>Pseudonocardiaceae</taxon>
        <taxon>Amycolatopsis</taxon>
    </lineage>
</organism>
<feature type="domain" description="Restriction endonuclease type IV Mrr" evidence="1">
    <location>
        <begin position="35"/>
        <end position="136"/>
    </location>
</feature>
<dbReference type="eggNOG" id="COG1715">
    <property type="taxonomic scope" value="Bacteria"/>
</dbReference>
<sequence length="343" mass="37480">MRKTVRVLPDMDRWRQLISEYGQLQQLTGHTPQTRGQRFNNMIAELLQCWGIQATANVRAAGEIDVAFAIDGVRFVVEAKWEKTKADTGRIAKLQKRVRQRLSGTYGVFLSMSGYSPEALDDIADGDRLEVLLLSIEHWEAMLGGLVPPQELFNLVRDRASFYGEPYTPLAQLFAPAEIPDIRLGPPSEMTDGPLLEAVDGLDAQVVLSGIESGQLGIACHGQNSLLVTTEHGILDVDFEAHTVTMAAPVPDCQRNVLANEDGSIVFLRRSGVGLFRDGQITTVGGGLSGNSCLCRHPDGSLWVFDNGGLLDHSASVTRLDDKLGLQKRHKINYSPANAFTSA</sequence>
<evidence type="ECO:0000313" key="2">
    <source>
        <dbReference type="EMBL" id="ADJ47554.1"/>
    </source>
</evidence>
<accession>A0A0H3DD39</accession>
<protein>
    <recommendedName>
        <fullName evidence="1">Restriction endonuclease type IV Mrr domain-containing protein</fullName>
    </recommendedName>
</protein>
<gene>
    <name evidence="2" type="ordered locus">AMED_5807</name>
</gene>
<dbReference type="SUPFAM" id="SSF52980">
    <property type="entry name" value="Restriction endonuclease-like"/>
    <property type="match status" value="1"/>
</dbReference>
<dbReference type="PATRIC" id="fig|749927.5.peg.6044"/>
<name>A0A0H3DD39_AMYMU</name>
<dbReference type="OrthoDB" id="5521926at2"/>
<dbReference type="AlphaFoldDB" id="A0A0H3DD39"/>
<dbReference type="Proteomes" id="UP000000328">
    <property type="component" value="Chromosome"/>
</dbReference>
<dbReference type="Pfam" id="PF04471">
    <property type="entry name" value="Mrr_cat"/>
    <property type="match status" value="1"/>
</dbReference>
<reference evidence="2 3" key="1">
    <citation type="journal article" date="2010" name="Cell Res.">
        <title>Complete genome sequence of the rifamycin SV-producing Amycolatopsis mediterranei U32 revealed its genetic characteristics in phylogeny and metabolism.</title>
        <authorList>
            <person name="Zhao W."/>
            <person name="Zhong Y."/>
            <person name="Yuan H."/>
            <person name="Wang J."/>
            <person name="Zheng H."/>
            <person name="Wang Y."/>
            <person name="Cen X."/>
            <person name="Xu F."/>
            <person name="Bai J."/>
            <person name="Han X."/>
            <person name="Lu G."/>
            <person name="Zhu Y."/>
            <person name="Shao Z."/>
            <person name="Yan H."/>
            <person name="Li C."/>
            <person name="Peng N."/>
            <person name="Zhang Z."/>
            <person name="Zhang Y."/>
            <person name="Lin W."/>
            <person name="Fan Y."/>
            <person name="Qin Z."/>
            <person name="Hu Y."/>
            <person name="Zhu B."/>
            <person name="Wang S."/>
            <person name="Ding X."/>
            <person name="Zhao G.P."/>
        </authorList>
    </citation>
    <scope>NUCLEOTIDE SEQUENCE [LARGE SCALE GENOMIC DNA]</scope>
    <source>
        <strain evidence="3">U-32</strain>
    </source>
</reference>
<dbReference type="GO" id="GO:0004519">
    <property type="term" value="F:endonuclease activity"/>
    <property type="evidence" value="ECO:0007669"/>
    <property type="project" value="InterPro"/>
</dbReference>
<dbReference type="InterPro" id="IPR011335">
    <property type="entry name" value="Restrct_endonuc-II-like"/>
</dbReference>
<dbReference type="InterPro" id="IPR007560">
    <property type="entry name" value="Restrct_endonuc_IV_Mrr"/>
</dbReference>
<dbReference type="GeneID" id="92873475"/>
<dbReference type="EMBL" id="CP002000">
    <property type="protein sequence ID" value="ADJ47554.1"/>
    <property type="molecule type" value="Genomic_DNA"/>
</dbReference>
<evidence type="ECO:0000259" key="1">
    <source>
        <dbReference type="Pfam" id="PF04471"/>
    </source>
</evidence>
<dbReference type="HOGENOM" id="CLU_808082_0_0_11"/>
<dbReference type="GO" id="GO:0003677">
    <property type="term" value="F:DNA binding"/>
    <property type="evidence" value="ECO:0007669"/>
    <property type="project" value="InterPro"/>
</dbReference>
<dbReference type="RefSeq" id="WP_013227609.1">
    <property type="nucleotide sequence ID" value="NC_014318.1"/>
</dbReference>